<dbReference type="Pfam" id="PF04262">
    <property type="entry name" value="Glu_cys_ligase"/>
    <property type="match status" value="1"/>
</dbReference>
<dbReference type="GO" id="GO:0006750">
    <property type="term" value="P:glutathione biosynthetic process"/>
    <property type="evidence" value="ECO:0007669"/>
    <property type="project" value="UniProtKB-UniRule"/>
</dbReference>
<gene>
    <name evidence="8" type="primary">gshA</name>
    <name evidence="11" type="ORF">C0068_13950</name>
</gene>
<dbReference type="PANTHER" id="PTHR38761">
    <property type="entry name" value="GLUTAMATE--CYSTEINE LIGASE"/>
    <property type="match status" value="1"/>
</dbReference>
<dbReference type="Proteomes" id="UP000237222">
    <property type="component" value="Unassembled WGS sequence"/>
</dbReference>
<evidence type="ECO:0000256" key="7">
    <source>
        <dbReference type="ARBA" id="ARBA00048819"/>
    </source>
</evidence>
<dbReference type="InterPro" id="IPR014746">
    <property type="entry name" value="Gln_synth/guanido_kin_cat_dom"/>
</dbReference>
<accession>A0A2S4HDN6</accession>
<evidence type="ECO:0000256" key="9">
    <source>
        <dbReference type="RuleBase" id="RU004391"/>
    </source>
</evidence>
<evidence type="ECO:0000313" key="11">
    <source>
        <dbReference type="EMBL" id="POP52104.1"/>
    </source>
</evidence>
<evidence type="ECO:0000256" key="4">
    <source>
        <dbReference type="ARBA" id="ARBA00022684"/>
    </source>
</evidence>
<dbReference type="InterPro" id="IPR007370">
    <property type="entry name" value="Glu_cys_ligase"/>
</dbReference>
<dbReference type="OrthoDB" id="9803907at2"/>
<dbReference type="GO" id="GO:0005524">
    <property type="term" value="F:ATP binding"/>
    <property type="evidence" value="ECO:0007669"/>
    <property type="project" value="UniProtKB-KW"/>
</dbReference>
<comment type="caution">
    <text evidence="11">The sequence shown here is derived from an EMBL/GenBank/DDBJ whole genome shotgun (WGS) entry which is preliminary data.</text>
</comment>
<dbReference type="GO" id="GO:0005829">
    <property type="term" value="C:cytosol"/>
    <property type="evidence" value="ECO:0007669"/>
    <property type="project" value="TreeGrafter"/>
</dbReference>
<dbReference type="EMBL" id="PQGG01000031">
    <property type="protein sequence ID" value="POP52104.1"/>
    <property type="molecule type" value="Genomic_DNA"/>
</dbReference>
<evidence type="ECO:0000256" key="8">
    <source>
        <dbReference type="HAMAP-Rule" id="MF_00578"/>
    </source>
</evidence>
<evidence type="ECO:0000256" key="1">
    <source>
        <dbReference type="ARBA" id="ARBA00005006"/>
    </source>
</evidence>
<proteinExistence type="inferred from homology"/>
<evidence type="ECO:0000256" key="6">
    <source>
        <dbReference type="ARBA" id="ARBA00022840"/>
    </source>
</evidence>
<dbReference type="GO" id="GO:0004357">
    <property type="term" value="F:glutamate-cysteine ligase activity"/>
    <property type="evidence" value="ECO:0007669"/>
    <property type="project" value="UniProtKB-UniRule"/>
</dbReference>
<keyword evidence="5 8" id="KW-0547">Nucleotide-binding</keyword>
<dbReference type="UniPathway" id="UPA00142">
    <property type="reaction ID" value="UER00209"/>
</dbReference>
<dbReference type="InterPro" id="IPR006334">
    <property type="entry name" value="Glut_cys_ligase"/>
</dbReference>
<comment type="pathway">
    <text evidence="1 8 9">Sulfur metabolism; glutathione biosynthesis; glutathione from L-cysteine and L-glutamate: step 1/2.</text>
</comment>
<reference evidence="11" key="1">
    <citation type="submission" date="2018-01" db="EMBL/GenBank/DDBJ databases">
        <authorList>
            <person name="Yu X.-D."/>
        </authorList>
    </citation>
    <scope>NUCLEOTIDE SEQUENCE</scope>
    <source>
        <strain evidence="11">ZX-21</strain>
    </source>
</reference>
<evidence type="ECO:0000256" key="3">
    <source>
        <dbReference type="ARBA" id="ARBA00022598"/>
    </source>
</evidence>
<dbReference type="RefSeq" id="WP_103685087.1">
    <property type="nucleotide sequence ID" value="NZ_PQGG01000031.1"/>
</dbReference>
<feature type="domain" description="Glutamate--cysteine ligase" evidence="10">
    <location>
        <begin position="11"/>
        <end position="376"/>
    </location>
</feature>
<evidence type="ECO:0000313" key="12">
    <source>
        <dbReference type="Proteomes" id="UP000237222"/>
    </source>
</evidence>
<evidence type="ECO:0000256" key="2">
    <source>
        <dbReference type="ARBA" id="ARBA00008772"/>
    </source>
</evidence>
<dbReference type="NCBIfam" id="TIGR01434">
    <property type="entry name" value="glu_cys_ligase"/>
    <property type="match status" value="1"/>
</dbReference>
<comment type="catalytic activity">
    <reaction evidence="7 8 9">
        <text>L-cysteine + L-glutamate + ATP = gamma-L-glutamyl-L-cysteine + ADP + phosphate + H(+)</text>
        <dbReference type="Rhea" id="RHEA:13285"/>
        <dbReference type="ChEBI" id="CHEBI:15378"/>
        <dbReference type="ChEBI" id="CHEBI:29985"/>
        <dbReference type="ChEBI" id="CHEBI:30616"/>
        <dbReference type="ChEBI" id="CHEBI:35235"/>
        <dbReference type="ChEBI" id="CHEBI:43474"/>
        <dbReference type="ChEBI" id="CHEBI:58173"/>
        <dbReference type="ChEBI" id="CHEBI:456216"/>
        <dbReference type="EC" id="6.3.2.2"/>
    </reaction>
</comment>
<dbReference type="Gene3D" id="3.30.590.20">
    <property type="match status" value="1"/>
</dbReference>
<sequence>MATSLEQRLAFFAAAPRQHLLRQIQRGIEKESLRADQEGILAQTGHPEAFGSALTHPSITTDFSEALLEFITPVSDSIDDTLNELDAIHRFAVSELGDETIWNASMPCRLGETDDAIPVARFGSSNTATMKTRYRLGLGHRYGRKMQTIAGIHYNFSLPKSVWEELHAAENSELPLKTYITNNYFGLIRNFRRYAWLLIYLFGAAPAVSRCFLNGKPHQLQPLGKYTLYGPHATSLRMGDLGYQSDAQKNLHICYNHLDFYVETLKGAITTSHGDYEKIPAGEQLSSGLLQIENEFYSPIRPKRVTESGEIPLGALRRGGVEYIEVRCIDVNPMLPLGINAEQIRFIDAFLLYCLYKDSPPCDDDHNAEISSNLLSVVNKGREPKLELTQDGSPRELAAWAEELIGDIGRIADQLDTAHGGEAYQQSCQAQLAKVHDISLTPSAQIVAALEQGGDGYYHYAMKQSLQHAETFRERGLSSDESQRFTAMREASVAAQASVEAEQQDESFEDYLHRFYLQYQDL</sequence>
<evidence type="ECO:0000256" key="5">
    <source>
        <dbReference type="ARBA" id="ARBA00022741"/>
    </source>
</evidence>
<keyword evidence="4 8" id="KW-0317">Glutathione biosynthesis</keyword>
<dbReference type="EC" id="6.3.2.2" evidence="8"/>
<evidence type="ECO:0000259" key="10">
    <source>
        <dbReference type="Pfam" id="PF04262"/>
    </source>
</evidence>
<dbReference type="SUPFAM" id="SSF55931">
    <property type="entry name" value="Glutamine synthetase/guanido kinase"/>
    <property type="match status" value="1"/>
</dbReference>
<organism evidence="11 12">
    <name type="scientific">Zhongshania marina</name>
    <dbReference type="NCBI Taxonomy" id="2304603"/>
    <lineage>
        <taxon>Bacteria</taxon>
        <taxon>Pseudomonadati</taxon>
        <taxon>Pseudomonadota</taxon>
        <taxon>Gammaproteobacteria</taxon>
        <taxon>Cellvibrionales</taxon>
        <taxon>Spongiibacteraceae</taxon>
        <taxon>Zhongshania</taxon>
    </lineage>
</organism>
<dbReference type="HAMAP" id="MF_00578">
    <property type="entry name" value="Glu_cys_ligase"/>
    <property type="match status" value="1"/>
</dbReference>
<keyword evidence="3 8" id="KW-0436">Ligase</keyword>
<dbReference type="AlphaFoldDB" id="A0A2S4HDN6"/>
<comment type="similarity">
    <text evidence="2 8">Belongs to the glutamate--cysteine ligase type 1 family. Type 1 subfamily.</text>
</comment>
<name>A0A2S4HDN6_9GAMM</name>
<dbReference type="GO" id="GO:0046872">
    <property type="term" value="F:metal ion binding"/>
    <property type="evidence" value="ECO:0007669"/>
    <property type="project" value="TreeGrafter"/>
</dbReference>
<keyword evidence="6 8" id="KW-0067">ATP-binding</keyword>
<protein>
    <recommendedName>
        <fullName evidence="8">Glutamate--cysteine ligase</fullName>
        <ecNumber evidence="8">6.3.2.2</ecNumber>
    </recommendedName>
    <alternativeName>
        <fullName evidence="8">Gamma-ECS</fullName>
        <shortName evidence="8">GCS</shortName>
    </alternativeName>
    <alternativeName>
        <fullName evidence="8">Gamma-glutamylcysteine synthetase</fullName>
    </alternativeName>
</protein>
<dbReference type="PANTHER" id="PTHR38761:SF1">
    <property type="entry name" value="GLUTAMATE--CYSTEINE LIGASE"/>
    <property type="match status" value="1"/>
</dbReference>